<dbReference type="Pfam" id="PF02104">
    <property type="entry name" value="SURF1"/>
    <property type="match status" value="1"/>
</dbReference>
<protein>
    <submittedName>
        <fullName evidence="6">Unannotated protein</fullName>
    </submittedName>
</protein>
<proteinExistence type="predicted"/>
<comment type="subcellular location">
    <subcellularLocation>
        <location evidence="1">Membrane</location>
    </subcellularLocation>
</comment>
<evidence type="ECO:0000256" key="1">
    <source>
        <dbReference type="ARBA" id="ARBA00004370"/>
    </source>
</evidence>
<gene>
    <name evidence="6" type="ORF">UFOPK2328_00593</name>
</gene>
<reference evidence="6" key="1">
    <citation type="submission" date="2020-05" db="EMBL/GenBank/DDBJ databases">
        <authorList>
            <person name="Chiriac C."/>
            <person name="Salcher M."/>
            <person name="Ghai R."/>
            <person name="Kavagutti S V."/>
        </authorList>
    </citation>
    <scope>NUCLEOTIDE SEQUENCE</scope>
</reference>
<name>A0A6J6MCB2_9ZZZZ</name>
<dbReference type="EMBL" id="CAEZWX010000074">
    <property type="protein sequence ID" value="CAB4671817.1"/>
    <property type="molecule type" value="Genomic_DNA"/>
</dbReference>
<dbReference type="InterPro" id="IPR045214">
    <property type="entry name" value="Surf1/Surf4"/>
</dbReference>
<dbReference type="GO" id="GO:0016020">
    <property type="term" value="C:membrane"/>
    <property type="evidence" value="ECO:0007669"/>
    <property type="project" value="UniProtKB-SubCell"/>
</dbReference>
<organism evidence="6">
    <name type="scientific">freshwater metagenome</name>
    <dbReference type="NCBI Taxonomy" id="449393"/>
    <lineage>
        <taxon>unclassified sequences</taxon>
        <taxon>metagenomes</taxon>
        <taxon>ecological metagenomes</taxon>
    </lineage>
</organism>
<dbReference type="AlphaFoldDB" id="A0A6J6MCB2"/>
<feature type="transmembrane region" description="Helical" evidence="5">
    <location>
        <begin position="212"/>
        <end position="233"/>
    </location>
</feature>
<dbReference type="CDD" id="cd06662">
    <property type="entry name" value="SURF1"/>
    <property type="match status" value="1"/>
</dbReference>
<evidence type="ECO:0000256" key="2">
    <source>
        <dbReference type="ARBA" id="ARBA00022692"/>
    </source>
</evidence>
<accession>A0A6J6MCB2</accession>
<sequence>MKLMAKAWLRWLSWFVLASLFAAACVALATWQFDRRDQAVSKIQRMVENYDKTAIDFGSISDLNLDQVTAYEWTPVQLQGKYLTEQELMVRNRPIAGQPGFLQIIPFQLSTGELVIVERGWIPADSDLAPAVSMTPGSEPKILTARVRLSELTPNRDSPDGFATSIHLESLNELLGTSVEQQFYLRLISESPGEPSSPQPLRKPTLDEGNHLSYAVQWILFALMGFFALFWAIRQEREYRRIEKYPNYVPRSVRNRKRTDADVEDELLDAKN</sequence>
<evidence type="ECO:0000256" key="4">
    <source>
        <dbReference type="ARBA" id="ARBA00023136"/>
    </source>
</evidence>
<dbReference type="PANTHER" id="PTHR23427">
    <property type="entry name" value="SURFEIT LOCUS PROTEIN"/>
    <property type="match status" value="1"/>
</dbReference>
<evidence type="ECO:0000256" key="5">
    <source>
        <dbReference type="SAM" id="Phobius"/>
    </source>
</evidence>
<dbReference type="InterPro" id="IPR002994">
    <property type="entry name" value="Surf1/Shy1"/>
</dbReference>
<dbReference type="PROSITE" id="PS51257">
    <property type="entry name" value="PROKAR_LIPOPROTEIN"/>
    <property type="match status" value="1"/>
</dbReference>
<evidence type="ECO:0000313" key="6">
    <source>
        <dbReference type="EMBL" id="CAB4671817.1"/>
    </source>
</evidence>
<evidence type="ECO:0000256" key="3">
    <source>
        <dbReference type="ARBA" id="ARBA00022989"/>
    </source>
</evidence>
<dbReference type="PROSITE" id="PS50895">
    <property type="entry name" value="SURF1"/>
    <property type="match status" value="1"/>
</dbReference>
<dbReference type="PANTHER" id="PTHR23427:SF2">
    <property type="entry name" value="SURFEIT LOCUS PROTEIN 1"/>
    <property type="match status" value="1"/>
</dbReference>
<keyword evidence="3 5" id="KW-1133">Transmembrane helix</keyword>
<keyword evidence="2 5" id="KW-0812">Transmembrane</keyword>
<keyword evidence="4 5" id="KW-0472">Membrane</keyword>